<dbReference type="GO" id="GO:0015179">
    <property type="term" value="F:L-amino acid transmembrane transporter activity"/>
    <property type="evidence" value="ECO:0007669"/>
    <property type="project" value="TreeGrafter"/>
</dbReference>
<dbReference type="Pfam" id="PF13520">
    <property type="entry name" value="AA_permease_2"/>
    <property type="match status" value="1"/>
</dbReference>
<feature type="transmembrane region" description="Helical" evidence="6">
    <location>
        <begin position="391"/>
        <end position="412"/>
    </location>
</feature>
<proteinExistence type="predicted"/>
<feature type="transmembrane region" description="Helical" evidence="6">
    <location>
        <begin position="171"/>
        <end position="191"/>
    </location>
</feature>
<evidence type="ECO:0000313" key="8">
    <source>
        <dbReference type="EMBL" id="KXX78671.1"/>
    </source>
</evidence>
<evidence type="ECO:0000313" key="9">
    <source>
        <dbReference type="Proteomes" id="UP000078237"/>
    </source>
</evidence>
<gene>
    <name evidence="8" type="ORF">MMYC01_202590</name>
    <name evidence="7" type="ORF">MMYC01_209735</name>
</gene>
<dbReference type="Proteomes" id="UP000078237">
    <property type="component" value="Unassembled WGS sequence"/>
</dbReference>
<dbReference type="InterPro" id="IPR002293">
    <property type="entry name" value="AA/rel_permease1"/>
</dbReference>
<dbReference type="EMBL" id="LCTW02000436">
    <property type="protein sequence ID" value="KXX73684.1"/>
    <property type="molecule type" value="Genomic_DNA"/>
</dbReference>
<feature type="transmembrane region" description="Helical" evidence="6">
    <location>
        <begin position="203"/>
        <end position="227"/>
    </location>
</feature>
<evidence type="ECO:0000256" key="3">
    <source>
        <dbReference type="ARBA" id="ARBA00022989"/>
    </source>
</evidence>
<protein>
    <submittedName>
        <fullName evidence="8">High-affinity methionine permease</fullName>
    </submittedName>
</protein>
<dbReference type="Gene3D" id="1.20.1740.10">
    <property type="entry name" value="Amino acid/polyamine transporter I"/>
    <property type="match status" value="1"/>
</dbReference>
<feature type="transmembrane region" description="Helical" evidence="6">
    <location>
        <begin position="463"/>
        <end position="481"/>
    </location>
</feature>
<keyword evidence="3 6" id="KW-1133">Transmembrane helix</keyword>
<dbReference type="PIRSF" id="PIRSF006060">
    <property type="entry name" value="AA_transporter"/>
    <property type="match status" value="1"/>
</dbReference>
<comment type="caution">
    <text evidence="8">The sequence shown here is derived from an EMBL/GenBank/DDBJ whole genome shotgun (WGS) entry which is preliminary data.</text>
</comment>
<feature type="transmembrane region" description="Helical" evidence="6">
    <location>
        <begin position="131"/>
        <end position="151"/>
    </location>
</feature>
<evidence type="ECO:0000313" key="7">
    <source>
        <dbReference type="EMBL" id="KXX73684.1"/>
    </source>
</evidence>
<dbReference type="STRING" id="100816.A0A175W5E2"/>
<dbReference type="AlphaFoldDB" id="A0A175W5E2"/>
<comment type="subcellular location">
    <subcellularLocation>
        <location evidence="1">Membrane</location>
        <topology evidence="1">Multi-pass membrane protein</topology>
    </subcellularLocation>
</comment>
<feature type="transmembrane region" description="Helical" evidence="6">
    <location>
        <begin position="493"/>
        <end position="512"/>
    </location>
</feature>
<organism evidence="8 9">
    <name type="scientific">Madurella mycetomatis</name>
    <dbReference type="NCBI Taxonomy" id="100816"/>
    <lineage>
        <taxon>Eukaryota</taxon>
        <taxon>Fungi</taxon>
        <taxon>Dikarya</taxon>
        <taxon>Ascomycota</taxon>
        <taxon>Pezizomycotina</taxon>
        <taxon>Sordariomycetes</taxon>
        <taxon>Sordariomycetidae</taxon>
        <taxon>Sordariales</taxon>
        <taxon>Sordariales incertae sedis</taxon>
        <taxon>Madurella</taxon>
    </lineage>
</organism>
<evidence type="ECO:0000256" key="5">
    <source>
        <dbReference type="SAM" id="MobiDB-lite"/>
    </source>
</evidence>
<keyword evidence="9" id="KW-1185">Reference proteome</keyword>
<reference evidence="8" key="1">
    <citation type="submission" date="2015-06" db="EMBL/GenBank/DDBJ databases">
        <authorList>
            <person name="Hoefler B.C."/>
            <person name="Straight P.D."/>
        </authorList>
    </citation>
    <scope>NUCLEOTIDE SEQUENCE [LARGE SCALE GENOMIC DNA]</scope>
    <source>
        <strain evidence="8">Mm55</strain>
    </source>
</reference>
<reference evidence="9" key="2">
    <citation type="submission" date="2015-06" db="EMBL/GenBank/DDBJ databases">
        <authorList>
            <person name="van de Sande W.W.J."/>
        </authorList>
    </citation>
    <scope>NUCLEOTIDE SEQUENCE [LARGE SCALE GENOMIC DNA]</scope>
    <source>
        <strain evidence="9">mm55</strain>
    </source>
</reference>
<dbReference type="OrthoDB" id="5982228at2759"/>
<dbReference type="GO" id="GO:0016020">
    <property type="term" value="C:membrane"/>
    <property type="evidence" value="ECO:0007669"/>
    <property type="project" value="UniProtKB-SubCell"/>
</dbReference>
<keyword evidence="4 6" id="KW-0472">Membrane</keyword>
<feature type="region of interest" description="Disordered" evidence="5">
    <location>
        <begin position="539"/>
        <end position="561"/>
    </location>
</feature>
<dbReference type="PANTHER" id="PTHR11785:SF382">
    <property type="entry name" value="LOW-AFFINITY METHIONINE PERMEASE"/>
    <property type="match status" value="1"/>
</dbReference>
<feature type="transmembrane region" description="Helical" evidence="6">
    <location>
        <begin position="346"/>
        <end position="365"/>
    </location>
</feature>
<dbReference type="PANTHER" id="PTHR11785">
    <property type="entry name" value="AMINO ACID TRANSPORTER"/>
    <property type="match status" value="1"/>
</dbReference>
<dbReference type="FunFam" id="1.20.1740.10:FF:000106">
    <property type="entry name" value="Methionine transporter, putative (Eurofung)"/>
    <property type="match status" value="1"/>
</dbReference>
<evidence type="ECO:0000256" key="1">
    <source>
        <dbReference type="ARBA" id="ARBA00004141"/>
    </source>
</evidence>
<feature type="transmembrane region" description="Helical" evidence="6">
    <location>
        <begin position="253"/>
        <end position="273"/>
    </location>
</feature>
<reference evidence="8 9" key="3">
    <citation type="submission" date="2016-01" db="EMBL/GenBank/DDBJ databases">
        <title>Madurella mycetomatis genome sequencing.</title>
        <authorList>
            <person name="Van De Sande W."/>
        </authorList>
    </citation>
    <scope>NUCLEOTIDE SEQUENCE [LARGE SCALE GENOMIC DNA]</scope>
    <source>
        <strain evidence="9">mm55</strain>
        <strain evidence="8">Mm55</strain>
    </source>
</reference>
<dbReference type="EMBL" id="LCTW02000112">
    <property type="protein sequence ID" value="KXX78671.1"/>
    <property type="molecule type" value="Genomic_DNA"/>
</dbReference>
<feature type="transmembrane region" description="Helical" evidence="6">
    <location>
        <begin position="294"/>
        <end position="315"/>
    </location>
</feature>
<evidence type="ECO:0000256" key="4">
    <source>
        <dbReference type="ARBA" id="ARBA00023136"/>
    </source>
</evidence>
<accession>A0A175W5E2</accession>
<dbReference type="InterPro" id="IPR050598">
    <property type="entry name" value="AminoAcid_Transporter"/>
</dbReference>
<sequence>MQEPEIFEQPVASKDTEAHVVADENGTYHTVVSNGLGPPPGDDGSLEDYHDFFYPEDRKLGTWSTAFLIINRVVGAGIYSNPSWIISSISSLRGLSADLLKMFVYLEYGTALPRSGGEKVYLERVYQRPRYLATCIFAVQFVLFAISTGNSLSFSSYLLRAATSDAQDGTWLNRGIAIATITAVCLIHAFAPRWGIWLSNGFGAFKLILLSLLVCTGFAALSGRMAAPRPEPSNFSSFDGPHMDPRPGMEGSAGTAAGYALALLQVLYSYSGWENANYVLTEVRNPPRTLRKAAPIAISAVTVLYVLANISYFAAMTKNEIADSKVVVAAQFFQNVWGNSAFVDRVVPLFIALSALGNVFAQSFAMPRVKQELAKEGVLPWSRFWASDWPFNAPTGAIFLHWLFTSALILGSHTSDVYGFVTNVFIYSGNWIKVFLAIGLVYLNFAPAERWAEQRTTFRSSPLLTIFWAVSLLFVQAAPFIPNELLARVPFYVVPTLGTSLLAIGTAYWLIWAKVLPAFGYHIQHEIVQMPDGSERVKYKRVKPRRRRKQGQWQKRKQPVW</sequence>
<name>A0A175W5E2_9PEZI</name>
<dbReference type="VEuPathDB" id="FungiDB:MMYC01_209735"/>
<evidence type="ECO:0000256" key="6">
    <source>
        <dbReference type="SAM" id="Phobius"/>
    </source>
</evidence>
<keyword evidence="2 6" id="KW-0812">Transmembrane</keyword>
<evidence type="ECO:0000256" key="2">
    <source>
        <dbReference type="ARBA" id="ARBA00022692"/>
    </source>
</evidence>
<dbReference type="VEuPathDB" id="FungiDB:MMYC01_202590"/>
<feature type="transmembrane region" description="Helical" evidence="6">
    <location>
        <begin position="424"/>
        <end position="443"/>
    </location>
</feature>